<evidence type="ECO:0000313" key="5">
    <source>
        <dbReference type="Proteomes" id="UP000199706"/>
    </source>
</evidence>
<evidence type="ECO:0000256" key="2">
    <source>
        <dbReference type="SAM" id="MobiDB-lite"/>
    </source>
</evidence>
<dbReference type="AlphaFoldDB" id="A0A1G8LNS1"/>
<dbReference type="SUPFAM" id="SSF56281">
    <property type="entry name" value="Metallo-hydrolase/oxidoreductase"/>
    <property type="match status" value="1"/>
</dbReference>
<dbReference type="Pfam" id="PF12706">
    <property type="entry name" value="Lactamase_B_2"/>
    <property type="match status" value="1"/>
</dbReference>
<feature type="region of interest" description="Disordered" evidence="2">
    <location>
        <begin position="37"/>
        <end position="67"/>
    </location>
</feature>
<dbReference type="RefSeq" id="WP_090694414.1">
    <property type="nucleotide sequence ID" value="NZ_CADERL010000015.1"/>
</dbReference>
<gene>
    <name evidence="4" type="ORF">SAMN05216466_12664</name>
</gene>
<dbReference type="CDD" id="cd07719">
    <property type="entry name" value="arylsulfatase_AtsA-like_MBL-fold"/>
    <property type="match status" value="1"/>
</dbReference>
<evidence type="ECO:0000256" key="1">
    <source>
        <dbReference type="ARBA" id="ARBA00022801"/>
    </source>
</evidence>
<evidence type="ECO:0000259" key="3">
    <source>
        <dbReference type="SMART" id="SM00849"/>
    </source>
</evidence>
<dbReference type="GO" id="GO:0042781">
    <property type="term" value="F:3'-tRNA processing endoribonuclease activity"/>
    <property type="evidence" value="ECO:0007669"/>
    <property type="project" value="TreeGrafter"/>
</dbReference>
<dbReference type="Proteomes" id="UP000199706">
    <property type="component" value="Unassembled WGS sequence"/>
</dbReference>
<sequence length="352" mass="37993">MSDQPFGRSRRDFMRIAVTAGSTAALPWLKDAQAQTPAGANAPATPVNAANPAAATATGQAASQLATPHPAKGTQLILLGTKGGPTPSDLRAAPSNVLVVDGQPYVVDCGNGVALQLTKAGIKLPGLRDIFLTHHHSDHNADLGNLVFLAWATGLHTPVNLYGPPRITRMIDDFVDMNEIDLEVRMREEGRPPLRPLINIHEFDGPRLVMEDERVKVTSMLVDHYTIKPAFAYRFETRDRTVVFSGDTTYYPPLAEFAKGADVLVHEVMYLPALQKLMKTVDNAPTLLDHLVKSHTSTEQVGKIAAAAGVKTLVLSHFVPGGDPAITDEMWAADARQHFAGEIIVGKDLQVI</sequence>
<dbReference type="InterPro" id="IPR044094">
    <property type="entry name" value="AtsA-like_MBL-fold"/>
</dbReference>
<dbReference type="Gene3D" id="3.60.15.10">
    <property type="entry name" value="Ribonuclease Z/Hydroxyacylglutathione hydrolase-like"/>
    <property type="match status" value="1"/>
</dbReference>
<feature type="domain" description="Metallo-beta-lactamase" evidence="3">
    <location>
        <begin position="94"/>
        <end position="295"/>
    </location>
</feature>
<proteinExistence type="predicted"/>
<dbReference type="InterPro" id="IPR006311">
    <property type="entry name" value="TAT_signal"/>
</dbReference>
<reference evidence="4 5" key="1">
    <citation type="submission" date="2016-10" db="EMBL/GenBank/DDBJ databases">
        <authorList>
            <person name="de Groot N.N."/>
        </authorList>
    </citation>
    <scope>NUCLEOTIDE SEQUENCE [LARGE SCALE GENOMIC DNA]</scope>
    <source>
        <strain evidence="4 5">LMG 2247</strain>
    </source>
</reference>
<organism evidence="4 5">
    <name type="scientific">Paraburkholderia phenazinium</name>
    <dbReference type="NCBI Taxonomy" id="60549"/>
    <lineage>
        <taxon>Bacteria</taxon>
        <taxon>Pseudomonadati</taxon>
        <taxon>Pseudomonadota</taxon>
        <taxon>Betaproteobacteria</taxon>
        <taxon>Burkholderiales</taxon>
        <taxon>Burkholderiaceae</taxon>
        <taxon>Paraburkholderia</taxon>
    </lineage>
</organism>
<protein>
    <submittedName>
        <fullName evidence="4">Ribonuclease BN, tRNA processing enzyme</fullName>
    </submittedName>
</protein>
<dbReference type="EMBL" id="FNCJ01000026">
    <property type="protein sequence ID" value="SDI57097.1"/>
    <property type="molecule type" value="Genomic_DNA"/>
</dbReference>
<dbReference type="InterPro" id="IPR001279">
    <property type="entry name" value="Metallo-B-lactamas"/>
</dbReference>
<dbReference type="InterPro" id="IPR036866">
    <property type="entry name" value="RibonucZ/Hydroxyglut_hydro"/>
</dbReference>
<dbReference type="PANTHER" id="PTHR46018">
    <property type="entry name" value="ZINC PHOSPHODIESTERASE ELAC PROTEIN 1"/>
    <property type="match status" value="1"/>
</dbReference>
<dbReference type="PANTHER" id="PTHR46018:SF2">
    <property type="entry name" value="ZINC PHOSPHODIESTERASE ELAC PROTEIN 1"/>
    <property type="match status" value="1"/>
</dbReference>
<dbReference type="SMART" id="SM00849">
    <property type="entry name" value="Lactamase_B"/>
    <property type="match status" value="1"/>
</dbReference>
<accession>A0A1G8LNS1</accession>
<name>A0A1G8LNS1_9BURK</name>
<feature type="compositionally biased region" description="Low complexity" evidence="2">
    <location>
        <begin position="37"/>
        <end position="62"/>
    </location>
</feature>
<keyword evidence="1" id="KW-0378">Hydrolase</keyword>
<dbReference type="PROSITE" id="PS51318">
    <property type="entry name" value="TAT"/>
    <property type="match status" value="1"/>
</dbReference>
<dbReference type="OrthoDB" id="9803916at2"/>
<evidence type="ECO:0000313" key="4">
    <source>
        <dbReference type="EMBL" id="SDI57097.1"/>
    </source>
</evidence>